<reference evidence="2" key="1">
    <citation type="submission" date="2021-06" db="EMBL/GenBank/DDBJ databases">
        <authorList>
            <person name="Arsene-Ploetze F."/>
        </authorList>
    </citation>
    <scope>NUCLEOTIDE SEQUENCE</scope>
    <source>
        <strain evidence="2">SBRY1</strain>
    </source>
</reference>
<dbReference type="PANTHER" id="PTHR30292:SF0">
    <property type="entry name" value="5-OXOPROLINASE SUBUNIT A"/>
    <property type="match status" value="1"/>
</dbReference>
<evidence type="ECO:0000256" key="1">
    <source>
        <dbReference type="HAMAP-Rule" id="MF_00691"/>
    </source>
</evidence>
<accession>A0A9W4GZ07</accession>
<dbReference type="GO" id="GO:0005975">
    <property type="term" value="P:carbohydrate metabolic process"/>
    <property type="evidence" value="ECO:0007669"/>
    <property type="project" value="InterPro"/>
</dbReference>
<name>A0A9W4GZ07_9ACTN</name>
<keyword evidence="1" id="KW-0547">Nucleotide-binding</keyword>
<comment type="caution">
    <text evidence="2">The sequence shown here is derived from an EMBL/GenBank/DDBJ whole genome shotgun (WGS) entry which is preliminary data.</text>
</comment>
<organism evidence="2 3">
    <name type="scientific">Actinacidiphila bryophytorum</name>
    <dbReference type="NCBI Taxonomy" id="1436133"/>
    <lineage>
        <taxon>Bacteria</taxon>
        <taxon>Bacillati</taxon>
        <taxon>Actinomycetota</taxon>
        <taxon>Actinomycetes</taxon>
        <taxon>Kitasatosporales</taxon>
        <taxon>Streptomycetaceae</taxon>
        <taxon>Actinacidiphila</taxon>
    </lineage>
</organism>
<dbReference type="RefSeq" id="WP_205047180.1">
    <property type="nucleotide sequence ID" value="NZ_CAJVAX010000005.1"/>
</dbReference>
<dbReference type="GO" id="GO:0017168">
    <property type="term" value="F:5-oxoprolinase (ATP-hydrolyzing) activity"/>
    <property type="evidence" value="ECO:0007669"/>
    <property type="project" value="UniProtKB-UniRule"/>
</dbReference>
<protein>
    <recommendedName>
        <fullName evidence="1">5-oxoprolinase subunit A</fullName>
        <shortName evidence="1">5-OPase subunit A</shortName>
        <ecNumber evidence="1">3.5.2.9</ecNumber>
    </recommendedName>
    <alternativeName>
        <fullName evidence="1">5-oxoprolinase (ATP-hydrolyzing) subunit A</fullName>
    </alternativeName>
</protein>
<comment type="similarity">
    <text evidence="1">Belongs to the LamB/PxpA family.</text>
</comment>
<dbReference type="SUPFAM" id="SSF88713">
    <property type="entry name" value="Glycoside hydrolase/deacetylase"/>
    <property type="match status" value="1"/>
</dbReference>
<dbReference type="Gene3D" id="3.20.20.370">
    <property type="entry name" value="Glycoside hydrolase/deacetylase"/>
    <property type="match status" value="1"/>
</dbReference>
<dbReference type="PANTHER" id="PTHR30292">
    <property type="entry name" value="UNCHARACTERIZED PROTEIN YBGL-RELATED"/>
    <property type="match status" value="1"/>
</dbReference>
<keyword evidence="1 2" id="KW-0378">Hydrolase</keyword>
<dbReference type="Proteomes" id="UP001153328">
    <property type="component" value="Unassembled WGS sequence"/>
</dbReference>
<dbReference type="CDD" id="cd10787">
    <property type="entry name" value="LamB_YcsF_like"/>
    <property type="match status" value="1"/>
</dbReference>
<evidence type="ECO:0000313" key="3">
    <source>
        <dbReference type="Proteomes" id="UP001153328"/>
    </source>
</evidence>
<dbReference type="GO" id="GO:0005524">
    <property type="term" value="F:ATP binding"/>
    <property type="evidence" value="ECO:0007669"/>
    <property type="project" value="UniProtKB-UniRule"/>
</dbReference>
<comment type="catalytic activity">
    <reaction evidence="1">
        <text>5-oxo-L-proline + ATP + 2 H2O = L-glutamate + ADP + phosphate + H(+)</text>
        <dbReference type="Rhea" id="RHEA:10348"/>
        <dbReference type="ChEBI" id="CHEBI:15377"/>
        <dbReference type="ChEBI" id="CHEBI:15378"/>
        <dbReference type="ChEBI" id="CHEBI:29985"/>
        <dbReference type="ChEBI" id="CHEBI:30616"/>
        <dbReference type="ChEBI" id="CHEBI:43474"/>
        <dbReference type="ChEBI" id="CHEBI:58402"/>
        <dbReference type="ChEBI" id="CHEBI:456216"/>
        <dbReference type="EC" id="3.5.2.9"/>
    </reaction>
</comment>
<keyword evidence="3" id="KW-1185">Reference proteome</keyword>
<dbReference type="NCBIfam" id="NF003816">
    <property type="entry name" value="PRK05406.1-5"/>
    <property type="match status" value="1"/>
</dbReference>
<dbReference type="Pfam" id="PF03746">
    <property type="entry name" value="LamB_YcsF"/>
    <property type="match status" value="1"/>
</dbReference>
<dbReference type="HAMAP" id="MF_00691">
    <property type="entry name" value="PxpA"/>
    <property type="match status" value="1"/>
</dbReference>
<dbReference type="EC" id="3.5.2.9" evidence="1"/>
<dbReference type="EMBL" id="CAJVAX010000005">
    <property type="protein sequence ID" value="CAG7620012.1"/>
    <property type="molecule type" value="Genomic_DNA"/>
</dbReference>
<gene>
    <name evidence="1 2" type="primary">pxpA</name>
    <name evidence="2" type="ORF">SBRY_130122</name>
</gene>
<proteinExistence type="inferred from homology"/>
<comment type="function">
    <text evidence="1">Catalyzes the cleavage of 5-oxoproline to form L-glutamate coupled to the hydrolysis of ATP to ADP and inorganic phosphate.</text>
</comment>
<dbReference type="AlphaFoldDB" id="A0A9W4GZ07"/>
<dbReference type="InterPro" id="IPR005501">
    <property type="entry name" value="LamB/YcsF/PxpA-like"/>
</dbReference>
<comment type="subunit">
    <text evidence="1">Forms a complex composed of PxpA, PxpB and PxpC.</text>
</comment>
<keyword evidence="1" id="KW-0067">ATP-binding</keyword>
<evidence type="ECO:0000313" key="2">
    <source>
        <dbReference type="EMBL" id="CAG7620012.1"/>
    </source>
</evidence>
<dbReference type="InterPro" id="IPR011330">
    <property type="entry name" value="Glyco_hydro/deAcase_b/a-brl"/>
</dbReference>
<dbReference type="NCBIfam" id="NF003814">
    <property type="entry name" value="PRK05406.1-3"/>
    <property type="match status" value="1"/>
</dbReference>
<sequence length="285" mass="28324">MADTDIGAGIRPGVGAGIGAQIRADGAGGGGTGGGRTVDLNADLGEGFGRWQLTDDDALLSVVTSANVACGFHAGDPATMRRVCDQAAARGVRIGAQVSYRDLAGFGRRAMDVPPAELAAEVAYQIGALDVFARAAGTAVAYVKPHGALYNRAVHDAEQAAAVVEGVLLAGRLPVLGLPGSQLLAAATGAGLDAVAEAFADRAYTSQGTLVPRREPGAVVGEPDEVVRRAVGIASGGGVTSADGTQVPVAARSLCVHGDTPGAAQLAVRVRQALAAAGLRVAAFA</sequence>